<feature type="domain" description="Rhodopsin" evidence="8">
    <location>
        <begin position="158"/>
        <end position="401"/>
    </location>
</feature>
<organism evidence="9 10">
    <name type="scientific">Apiospora marii</name>
    <dbReference type="NCBI Taxonomy" id="335849"/>
    <lineage>
        <taxon>Eukaryota</taxon>
        <taxon>Fungi</taxon>
        <taxon>Dikarya</taxon>
        <taxon>Ascomycota</taxon>
        <taxon>Pezizomycotina</taxon>
        <taxon>Sordariomycetes</taxon>
        <taxon>Xylariomycetidae</taxon>
        <taxon>Amphisphaeriales</taxon>
        <taxon>Apiosporaceae</taxon>
        <taxon>Apiospora</taxon>
    </lineage>
</organism>
<keyword evidence="7" id="KW-0732">Signal</keyword>
<dbReference type="PANTHER" id="PTHR33048:SF160">
    <property type="entry name" value="SAT4 FAMILY MEMBRANE PROTEIN"/>
    <property type="match status" value="1"/>
</dbReference>
<feature type="chain" id="PRO_5046734231" description="Rhodopsin domain-containing protein" evidence="7">
    <location>
        <begin position="19"/>
        <end position="490"/>
    </location>
</feature>
<keyword evidence="2 6" id="KW-0812">Transmembrane</keyword>
<feature type="signal peptide" evidence="7">
    <location>
        <begin position="1"/>
        <end position="18"/>
    </location>
</feature>
<comment type="similarity">
    <text evidence="5">Belongs to the SAT4 family.</text>
</comment>
<keyword evidence="4 6" id="KW-0472">Membrane</keyword>
<feature type="transmembrane region" description="Helical" evidence="6">
    <location>
        <begin position="300"/>
        <end position="321"/>
    </location>
</feature>
<evidence type="ECO:0000256" key="7">
    <source>
        <dbReference type="SAM" id="SignalP"/>
    </source>
</evidence>
<proteinExistence type="inferred from homology"/>
<feature type="transmembrane region" description="Helical" evidence="6">
    <location>
        <begin position="373"/>
        <end position="397"/>
    </location>
</feature>
<feature type="transmembrane region" description="Helical" evidence="6">
    <location>
        <begin position="123"/>
        <end position="148"/>
    </location>
</feature>
<reference evidence="9 10" key="1">
    <citation type="submission" date="2023-01" db="EMBL/GenBank/DDBJ databases">
        <title>Analysis of 21 Apiospora genomes using comparative genomics revels a genus with tremendous synthesis potential of carbohydrate active enzymes and secondary metabolites.</title>
        <authorList>
            <person name="Sorensen T."/>
        </authorList>
    </citation>
    <scope>NUCLEOTIDE SEQUENCE [LARGE SCALE GENOMIC DNA]</scope>
    <source>
        <strain evidence="9 10">CBS 20057</strain>
    </source>
</reference>
<evidence type="ECO:0000256" key="3">
    <source>
        <dbReference type="ARBA" id="ARBA00022989"/>
    </source>
</evidence>
<dbReference type="PANTHER" id="PTHR33048">
    <property type="entry name" value="PTH11-LIKE INTEGRAL MEMBRANE PROTEIN (AFU_ORTHOLOGUE AFUA_5G11245)"/>
    <property type="match status" value="1"/>
</dbReference>
<comment type="subcellular location">
    <subcellularLocation>
        <location evidence="1">Membrane</location>
        <topology evidence="1">Multi-pass membrane protein</topology>
    </subcellularLocation>
</comment>
<evidence type="ECO:0000256" key="2">
    <source>
        <dbReference type="ARBA" id="ARBA00022692"/>
    </source>
</evidence>
<protein>
    <recommendedName>
        <fullName evidence="8">Rhodopsin domain-containing protein</fullName>
    </recommendedName>
</protein>
<accession>A0ABR1RQF1</accession>
<keyword evidence="3 6" id="KW-1133">Transmembrane helix</keyword>
<feature type="transmembrane region" description="Helical" evidence="6">
    <location>
        <begin position="218"/>
        <end position="237"/>
    </location>
</feature>
<evidence type="ECO:0000259" key="8">
    <source>
        <dbReference type="Pfam" id="PF20684"/>
    </source>
</evidence>
<feature type="transmembrane region" description="Helical" evidence="6">
    <location>
        <begin position="249"/>
        <end position="280"/>
    </location>
</feature>
<dbReference type="Proteomes" id="UP001396898">
    <property type="component" value="Unassembled WGS sequence"/>
</dbReference>
<evidence type="ECO:0000256" key="6">
    <source>
        <dbReference type="SAM" id="Phobius"/>
    </source>
</evidence>
<evidence type="ECO:0000256" key="1">
    <source>
        <dbReference type="ARBA" id="ARBA00004141"/>
    </source>
</evidence>
<dbReference type="EMBL" id="JAQQWI010000011">
    <property type="protein sequence ID" value="KAK8017203.1"/>
    <property type="molecule type" value="Genomic_DNA"/>
</dbReference>
<feature type="transmembrane region" description="Helical" evidence="6">
    <location>
        <begin position="169"/>
        <end position="193"/>
    </location>
</feature>
<comment type="caution">
    <text evidence="9">The sequence shown here is derived from an EMBL/GenBank/DDBJ whole genome shotgun (WGS) entry which is preliminary data.</text>
</comment>
<evidence type="ECO:0000256" key="4">
    <source>
        <dbReference type="ARBA" id="ARBA00023136"/>
    </source>
</evidence>
<evidence type="ECO:0000313" key="10">
    <source>
        <dbReference type="Proteomes" id="UP001396898"/>
    </source>
</evidence>
<gene>
    <name evidence="9" type="ORF">PG991_008279</name>
</gene>
<dbReference type="InterPro" id="IPR052337">
    <property type="entry name" value="SAT4-like"/>
</dbReference>
<dbReference type="Pfam" id="PF20684">
    <property type="entry name" value="Fung_rhodopsin"/>
    <property type="match status" value="1"/>
</dbReference>
<evidence type="ECO:0000256" key="5">
    <source>
        <dbReference type="ARBA" id="ARBA00038359"/>
    </source>
</evidence>
<evidence type="ECO:0000313" key="9">
    <source>
        <dbReference type="EMBL" id="KAK8017203.1"/>
    </source>
</evidence>
<name>A0ABR1RQF1_9PEZI</name>
<keyword evidence="10" id="KW-1185">Reference proteome</keyword>
<sequence>MRVSLLLFVSAMARFAVSRSITSPGVQQRQTTNQTSHNPFSSLIDGSANKPPACSLICVMQSMPSAPATTTPIDPIQALCSKKVIPGVSDKLQACLFSSCTLQELLQAKRFTAALCHEPRTDLVPMIMAVTWAPGALSMIALVLRVLARTALLETSRFEANRWGWDDTVIIVAMVVNLASGVLVSLAVVGGGFGRDVWVLTPSQITYGIKCLIITEPIYFVSLGVVKVSILLFYLRIFPKQSGHHRFRILCWTMIGAVSIYTLVHMFILIFQCWPVSYAWTRFFGDYDAGSCQDLGASTAVHGALNMAADWIIFVMPIKGLVELKMKRAKKALAIAVLACGLGGSVCSIFRLVELVHVGNMDFKDDPNVTVRLAKFLIWSTAEINTTLFCACMPMALQVVRRIIKKAEGSYPRSHKLGGKSSSFSYYGHTDDTMGSRRTAATKASRRGHLSLELTNISETALNDGLRAHSAADKAQAAVVESGEFRGGHP</sequence>
<dbReference type="InterPro" id="IPR049326">
    <property type="entry name" value="Rhodopsin_dom_fungi"/>
</dbReference>
<feature type="transmembrane region" description="Helical" evidence="6">
    <location>
        <begin position="333"/>
        <end position="353"/>
    </location>
</feature>